<dbReference type="InterPro" id="IPR050194">
    <property type="entry name" value="Glycosyltransferase_grp1"/>
</dbReference>
<dbReference type="InterPro" id="IPR028098">
    <property type="entry name" value="Glyco_trans_4-like_N"/>
</dbReference>
<gene>
    <name evidence="2" type="ORF">GCM10007933_04590</name>
</gene>
<comment type="caution">
    <text evidence="2">The sequence shown here is derived from an EMBL/GenBank/DDBJ whole genome shotgun (WGS) entry which is preliminary data.</text>
</comment>
<dbReference type="Gene3D" id="3.40.50.2000">
    <property type="entry name" value="Glycogen Phosphorylase B"/>
    <property type="match status" value="2"/>
</dbReference>
<dbReference type="EMBL" id="BSPX01000003">
    <property type="protein sequence ID" value="GLT21007.1"/>
    <property type="molecule type" value="Genomic_DNA"/>
</dbReference>
<dbReference type="CDD" id="cd03801">
    <property type="entry name" value="GT4_PimA-like"/>
    <property type="match status" value="1"/>
</dbReference>
<reference evidence="3" key="1">
    <citation type="journal article" date="2019" name="Int. J. Syst. Evol. Microbiol.">
        <title>The Global Catalogue of Microorganisms (GCM) 10K type strain sequencing project: providing services to taxonomists for standard genome sequencing and annotation.</title>
        <authorList>
            <consortium name="The Broad Institute Genomics Platform"/>
            <consortium name="The Broad Institute Genome Sequencing Center for Infectious Disease"/>
            <person name="Wu L."/>
            <person name="Ma J."/>
        </authorList>
    </citation>
    <scope>NUCLEOTIDE SEQUENCE [LARGE SCALE GENOMIC DNA]</scope>
    <source>
        <strain evidence="3">NBRC 102407</strain>
    </source>
</reference>
<dbReference type="SUPFAM" id="SSF53756">
    <property type="entry name" value="UDP-Glycosyltransferase/glycogen phosphorylase"/>
    <property type="match status" value="1"/>
</dbReference>
<evidence type="ECO:0000259" key="1">
    <source>
        <dbReference type="Pfam" id="PF13439"/>
    </source>
</evidence>
<organism evidence="2 3">
    <name type="scientific">Zoogloea oryzae</name>
    <dbReference type="NCBI Taxonomy" id="310767"/>
    <lineage>
        <taxon>Bacteria</taxon>
        <taxon>Pseudomonadati</taxon>
        <taxon>Pseudomonadota</taxon>
        <taxon>Betaproteobacteria</taxon>
        <taxon>Rhodocyclales</taxon>
        <taxon>Zoogloeaceae</taxon>
        <taxon>Zoogloea</taxon>
    </lineage>
</organism>
<evidence type="ECO:0000313" key="3">
    <source>
        <dbReference type="Proteomes" id="UP001157167"/>
    </source>
</evidence>
<accession>A0ABQ6F628</accession>
<feature type="domain" description="Glycosyltransferase subfamily 4-like N-terminal" evidence="1">
    <location>
        <begin position="19"/>
        <end position="169"/>
    </location>
</feature>
<dbReference type="Proteomes" id="UP001157167">
    <property type="component" value="Unassembled WGS sequence"/>
</dbReference>
<protein>
    <recommendedName>
        <fullName evidence="1">Glycosyltransferase subfamily 4-like N-terminal domain-containing protein</fullName>
    </recommendedName>
</protein>
<proteinExistence type="predicted"/>
<sequence length="366" mass="39494">MKFADLKIALVGPLPPPAGGMANQTRQLGELLRGEGAEVEVVQVNAPYRPAWAEKLKGVRALFRLVPYLLHLWRAAGKADLLHVMANSGWSWHLFAAPAIWIGSLRGKPVVVNYRGGEAERFLNRSADSVRASMRRAAMLVLPSGFLKEVFDRFGMEGRIVSNIIDLARFRPADATRKPAAHIVVARNLEPIYGIDTALKAFALVAQARRDARMSVAGTGPQAAELQALAASLGVADKVVFTGRLDRDQMAALYRDSDLTFNPSRVDNMPNSVLEALASGVPVVTTNVGGIPFIVENEVTALLVPADDPQAMADAALRFLNDAAFAAQIRAAGQDDVRRYAWSAVKNELLAAYADACRASGSARRT</sequence>
<dbReference type="Pfam" id="PF13439">
    <property type="entry name" value="Glyco_transf_4"/>
    <property type="match status" value="1"/>
</dbReference>
<evidence type="ECO:0000313" key="2">
    <source>
        <dbReference type="EMBL" id="GLT21007.1"/>
    </source>
</evidence>
<dbReference type="RefSeq" id="WP_284186563.1">
    <property type="nucleotide sequence ID" value="NZ_BSPX01000003.1"/>
</dbReference>
<dbReference type="Pfam" id="PF13692">
    <property type="entry name" value="Glyco_trans_1_4"/>
    <property type="match status" value="1"/>
</dbReference>
<dbReference type="PANTHER" id="PTHR45947">
    <property type="entry name" value="SULFOQUINOVOSYL TRANSFERASE SQD2"/>
    <property type="match status" value="1"/>
</dbReference>
<keyword evidence="3" id="KW-1185">Reference proteome</keyword>
<dbReference type="PANTHER" id="PTHR45947:SF3">
    <property type="entry name" value="SULFOQUINOVOSYL TRANSFERASE SQD2"/>
    <property type="match status" value="1"/>
</dbReference>
<name>A0ABQ6F628_9RHOO</name>